<gene>
    <name evidence="2" type="ORF">TRIVIDRAFT_224416</name>
</gene>
<reference evidence="2 3" key="1">
    <citation type="journal article" date="2011" name="Genome Biol.">
        <title>Comparative genome sequence analysis underscores mycoparasitism as the ancestral life style of Trichoderma.</title>
        <authorList>
            <person name="Kubicek C.P."/>
            <person name="Herrera-Estrella A."/>
            <person name="Seidl-Seiboth V."/>
            <person name="Martinez D.A."/>
            <person name="Druzhinina I.S."/>
            <person name="Thon M."/>
            <person name="Zeilinger S."/>
            <person name="Casas-Flores S."/>
            <person name="Horwitz B.A."/>
            <person name="Mukherjee P.K."/>
            <person name="Mukherjee M."/>
            <person name="Kredics L."/>
            <person name="Alcaraz L.D."/>
            <person name="Aerts A."/>
            <person name="Antal Z."/>
            <person name="Atanasova L."/>
            <person name="Cervantes-Badillo M.G."/>
            <person name="Challacombe J."/>
            <person name="Chertkov O."/>
            <person name="McCluskey K."/>
            <person name="Coulpier F."/>
            <person name="Deshpande N."/>
            <person name="von Doehren H."/>
            <person name="Ebbole D.J."/>
            <person name="Esquivel-Naranjo E.U."/>
            <person name="Fekete E."/>
            <person name="Flipphi M."/>
            <person name="Glaser F."/>
            <person name="Gomez-Rodriguez E.Y."/>
            <person name="Gruber S."/>
            <person name="Han C."/>
            <person name="Henrissat B."/>
            <person name="Hermosa R."/>
            <person name="Hernandez-Onate M."/>
            <person name="Karaffa L."/>
            <person name="Kosti I."/>
            <person name="Le Crom S."/>
            <person name="Lindquist E."/>
            <person name="Lucas S."/>
            <person name="Luebeck M."/>
            <person name="Luebeck P.S."/>
            <person name="Margeot A."/>
            <person name="Metz B."/>
            <person name="Misra M."/>
            <person name="Nevalainen H."/>
            <person name="Omann M."/>
            <person name="Packer N."/>
            <person name="Perrone G."/>
            <person name="Uresti-Rivera E.E."/>
            <person name="Salamov A."/>
            <person name="Schmoll M."/>
            <person name="Seiboth B."/>
            <person name="Shapiro H."/>
            <person name="Sukno S."/>
            <person name="Tamayo-Ramos J.A."/>
            <person name="Tisch D."/>
            <person name="Wiest A."/>
            <person name="Wilkinson H.H."/>
            <person name="Zhang M."/>
            <person name="Coutinho P.M."/>
            <person name="Kenerley C.M."/>
            <person name="Monte E."/>
            <person name="Baker S.E."/>
            <person name="Grigoriev I.V."/>
        </authorList>
    </citation>
    <scope>NUCLEOTIDE SEQUENCE [LARGE SCALE GENOMIC DNA]</scope>
    <source>
        <strain evidence="3">Gv29-8 / FGSC 10586</strain>
    </source>
</reference>
<sequence length="157" mass="17368">MYDAIPGFCNDAVAEKRTEKRQVGRRSSRKHAALTSKALKKTNEKLKRTPGTAQSWGRKCPWTPPSIAPETVVGRTSHGSFFSSKGSSPELYPSTWDILARQDFRPPTAALGLGLGSCSLLRKLQAPMRRSPYDAKGSDPVFGVSWRVWDLSILCEM</sequence>
<dbReference type="Proteomes" id="UP000007115">
    <property type="component" value="Unassembled WGS sequence"/>
</dbReference>
<dbReference type="HOGENOM" id="CLU_1678155_0_0_1"/>
<protein>
    <submittedName>
        <fullName evidence="2">Uncharacterized protein</fullName>
    </submittedName>
</protein>
<feature type="region of interest" description="Disordered" evidence="1">
    <location>
        <begin position="16"/>
        <end position="69"/>
    </location>
</feature>
<dbReference type="EMBL" id="ABDF02000082">
    <property type="protein sequence ID" value="EHK19728.1"/>
    <property type="molecule type" value="Genomic_DNA"/>
</dbReference>
<dbReference type="OrthoDB" id="10576072at2759"/>
<organism evidence="2 3">
    <name type="scientific">Hypocrea virens (strain Gv29-8 / FGSC 10586)</name>
    <name type="common">Gliocladium virens</name>
    <name type="synonym">Trichoderma virens</name>
    <dbReference type="NCBI Taxonomy" id="413071"/>
    <lineage>
        <taxon>Eukaryota</taxon>
        <taxon>Fungi</taxon>
        <taxon>Dikarya</taxon>
        <taxon>Ascomycota</taxon>
        <taxon>Pezizomycotina</taxon>
        <taxon>Sordariomycetes</taxon>
        <taxon>Hypocreomycetidae</taxon>
        <taxon>Hypocreales</taxon>
        <taxon>Hypocreaceae</taxon>
        <taxon>Trichoderma</taxon>
    </lineage>
</organism>
<dbReference type="AlphaFoldDB" id="G9N046"/>
<comment type="caution">
    <text evidence="2">The sequence shown here is derived from an EMBL/GenBank/DDBJ whole genome shotgun (WGS) entry which is preliminary data.</text>
</comment>
<name>G9N046_HYPVG</name>
<proteinExistence type="predicted"/>
<dbReference type="InParanoid" id="G9N046"/>
<dbReference type="VEuPathDB" id="FungiDB:TRIVIDRAFT_224416"/>
<dbReference type="GeneID" id="25791862"/>
<accession>G9N046</accession>
<dbReference type="RefSeq" id="XP_013953928.1">
    <property type="nucleotide sequence ID" value="XM_014098453.1"/>
</dbReference>
<evidence type="ECO:0000313" key="2">
    <source>
        <dbReference type="EMBL" id="EHK19728.1"/>
    </source>
</evidence>
<keyword evidence="3" id="KW-1185">Reference proteome</keyword>
<evidence type="ECO:0000313" key="3">
    <source>
        <dbReference type="Proteomes" id="UP000007115"/>
    </source>
</evidence>
<evidence type="ECO:0000256" key="1">
    <source>
        <dbReference type="SAM" id="MobiDB-lite"/>
    </source>
</evidence>
<feature type="compositionally biased region" description="Basic residues" evidence="1">
    <location>
        <begin position="23"/>
        <end position="32"/>
    </location>
</feature>